<name>A0A438C354_VITVI</name>
<dbReference type="EMBL" id="QGNW01002574">
    <property type="protein sequence ID" value="RVW17661.1"/>
    <property type="molecule type" value="Genomic_DNA"/>
</dbReference>
<evidence type="ECO:0000313" key="2">
    <source>
        <dbReference type="Proteomes" id="UP000288805"/>
    </source>
</evidence>
<gene>
    <name evidence="1" type="ORF">CK203_071758</name>
</gene>
<dbReference type="InterPro" id="IPR052083">
    <property type="entry name" value="Aminoacylase-1_M20A"/>
</dbReference>
<sequence>MGRPLMTLTNDSNPWWSIFKQAITEAGGKLAKPEILASTTDARYMRQNGHSHSCLIHRLLIPIAVAPLTDTSLMNVIVIVVMLFSWARLGWDMDHVAVGLAVAAGYSEFSPRVDAKVAPYIEESLVVMPLSQQVRLSAFKKGREKNNDNQKHYGSHYYMDMVMIVDTMNLRPHSFSGNLLS</sequence>
<comment type="caution">
    <text evidence="1">The sequence shown here is derived from an EMBL/GenBank/DDBJ whole genome shotgun (WGS) entry which is preliminary data.</text>
</comment>
<dbReference type="Gene3D" id="1.10.150.900">
    <property type="match status" value="1"/>
</dbReference>
<dbReference type="PANTHER" id="PTHR45892">
    <property type="entry name" value="AMINOACYLASE-1"/>
    <property type="match status" value="1"/>
</dbReference>
<organism evidence="1 2">
    <name type="scientific">Vitis vinifera</name>
    <name type="common">Grape</name>
    <dbReference type="NCBI Taxonomy" id="29760"/>
    <lineage>
        <taxon>Eukaryota</taxon>
        <taxon>Viridiplantae</taxon>
        <taxon>Streptophyta</taxon>
        <taxon>Embryophyta</taxon>
        <taxon>Tracheophyta</taxon>
        <taxon>Spermatophyta</taxon>
        <taxon>Magnoliopsida</taxon>
        <taxon>eudicotyledons</taxon>
        <taxon>Gunneridae</taxon>
        <taxon>Pentapetalae</taxon>
        <taxon>rosids</taxon>
        <taxon>Vitales</taxon>
        <taxon>Vitaceae</taxon>
        <taxon>Viteae</taxon>
        <taxon>Vitis</taxon>
    </lineage>
</organism>
<evidence type="ECO:0000313" key="1">
    <source>
        <dbReference type="EMBL" id="RVW17661.1"/>
    </source>
</evidence>
<dbReference type="AlphaFoldDB" id="A0A438C354"/>
<reference evidence="1 2" key="1">
    <citation type="journal article" date="2018" name="PLoS Genet.">
        <title>Population sequencing reveals clonal diversity and ancestral inbreeding in the grapevine cultivar Chardonnay.</title>
        <authorList>
            <person name="Roach M.J."/>
            <person name="Johnson D.L."/>
            <person name="Bohlmann J."/>
            <person name="van Vuuren H.J."/>
            <person name="Jones S.J."/>
            <person name="Pretorius I.S."/>
            <person name="Schmidt S.A."/>
            <person name="Borneman A.R."/>
        </authorList>
    </citation>
    <scope>NUCLEOTIDE SEQUENCE [LARGE SCALE GENOMIC DNA]</scope>
    <source>
        <strain evidence="2">cv. Chardonnay</strain>
        <tissue evidence="1">Leaf</tissue>
    </source>
</reference>
<dbReference type="PANTHER" id="PTHR45892:SF3">
    <property type="entry name" value="PUTATIVE-RELATED"/>
    <property type="match status" value="1"/>
</dbReference>
<proteinExistence type="predicted"/>
<protein>
    <submittedName>
        <fullName evidence="1">Uncharacterized protein</fullName>
    </submittedName>
</protein>
<dbReference type="Proteomes" id="UP000288805">
    <property type="component" value="Unassembled WGS sequence"/>
</dbReference>
<accession>A0A438C354</accession>